<dbReference type="CDD" id="cd01389">
    <property type="entry name" value="HMG-box_ROX1-like"/>
    <property type="match status" value="1"/>
</dbReference>
<dbReference type="EMBL" id="CAJVPS010000130">
    <property type="protein sequence ID" value="CAG8456081.1"/>
    <property type="molecule type" value="Genomic_DNA"/>
</dbReference>
<keyword evidence="1" id="KW-0238">DNA-binding</keyword>
<dbReference type="AlphaFoldDB" id="A0A9N8YXF6"/>
<evidence type="ECO:0000259" key="3">
    <source>
        <dbReference type="PROSITE" id="PS50118"/>
    </source>
</evidence>
<feature type="compositionally biased region" description="Low complexity" evidence="2">
    <location>
        <begin position="176"/>
        <end position="195"/>
    </location>
</feature>
<dbReference type="InterPro" id="IPR009071">
    <property type="entry name" value="HMG_box_dom"/>
</dbReference>
<dbReference type="Proteomes" id="UP000789508">
    <property type="component" value="Unassembled WGS sequence"/>
</dbReference>
<proteinExistence type="predicted"/>
<feature type="compositionally biased region" description="Polar residues" evidence="2">
    <location>
        <begin position="1"/>
        <end position="26"/>
    </location>
</feature>
<evidence type="ECO:0000256" key="1">
    <source>
        <dbReference type="PROSITE-ProRule" id="PRU00267"/>
    </source>
</evidence>
<keyword evidence="5" id="KW-1185">Reference proteome</keyword>
<evidence type="ECO:0000256" key="2">
    <source>
        <dbReference type="SAM" id="MobiDB-lite"/>
    </source>
</evidence>
<feature type="DNA-binding region" description="HMG box" evidence="1">
    <location>
        <begin position="82"/>
        <end position="150"/>
    </location>
</feature>
<protein>
    <submittedName>
        <fullName evidence="4">7780_t:CDS:1</fullName>
    </submittedName>
</protein>
<feature type="region of interest" description="Disordered" evidence="2">
    <location>
        <begin position="1"/>
        <end position="40"/>
    </location>
</feature>
<accession>A0A9N8YXF6</accession>
<dbReference type="GO" id="GO:0003677">
    <property type="term" value="F:DNA binding"/>
    <property type="evidence" value="ECO:0007669"/>
    <property type="project" value="UniProtKB-UniRule"/>
</dbReference>
<dbReference type="SUPFAM" id="SSF47095">
    <property type="entry name" value="HMG-box"/>
    <property type="match status" value="1"/>
</dbReference>
<evidence type="ECO:0000313" key="4">
    <source>
        <dbReference type="EMBL" id="CAG8456081.1"/>
    </source>
</evidence>
<name>A0A9N8YXF6_9GLOM</name>
<keyword evidence="1" id="KW-0539">Nucleus</keyword>
<comment type="caution">
    <text evidence="4">The sequence shown here is derived from an EMBL/GenBank/DDBJ whole genome shotgun (WGS) entry which is preliminary data.</text>
</comment>
<dbReference type="Gene3D" id="1.10.30.10">
    <property type="entry name" value="High mobility group box domain"/>
    <property type="match status" value="1"/>
</dbReference>
<dbReference type="Pfam" id="PF00505">
    <property type="entry name" value="HMG_box"/>
    <property type="match status" value="1"/>
</dbReference>
<gene>
    <name evidence="4" type="ORF">ALEPTO_LOCUS1288</name>
</gene>
<feature type="region of interest" description="Disordered" evidence="2">
    <location>
        <begin position="176"/>
        <end position="196"/>
    </location>
</feature>
<dbReference type="GO" id="GO:0005634">
    <property type="term" value="C:nucleus"/>
    <property type="evidence" value="ECO:0007669"/>
    <property type="project" value="UniProtKB-UniRule"/>
</dbReference>
<dbReference type="InterPro" id="IPR036910">
    <property type="entry name" value="HMG_box_dom_sf"/>
</dbReference>
<sequence>MSTVQSSVIEQTAPINNAANSSSFRTPSEEDTSSFFSHPSLTPSTNIMNAKVVPSLENVKPTFPPSINLQELVRIKQNGEVPSKPPNAWIIYRGAAVKELHARGYNLQMTRISPLISEAWKSEPENVVSYYKDLAKEAKRLYKEMWPKRRYRNIKRLTNQSQALTGTPYAIPLRHQQQPLSQQISQTSPTSQDSSEFVTNDWFSETEWLVAENSLSSSLLLSPIDSSVDAFFNATTGSQNYTTGIDSDSELRNIFTDKTIESNDLTPSTDHLKISSQITTQIPQERWRPSNRLQYHRAMQNWHKYLQHNPYRTIADAKKVLLFNFHVV</sequence>
<feature type="domain" description="HMG box" evidence="3">
    <location>
        <begin position="82"/>
        <end position="150"/>
    </location>
</feature>
<dbReference type="SMART" id="SM00398">
    <property type="entry name" value="HMG"/>
    <property type="match status" value="1"/>
</dbReference>
<dbReference type="OrthoDB" id="6247875at2759"/>
<dbReference type="PROSITE" id="PS50118">
    <property type="entry name" value="HMG_BOX_2"/>
    <property type="match status" value="1"/>
</dbReference>
<organism evidence="4 5">
    <name type="scientific">Ambispora leptoticha</name>
    <dbReference type="NCBI Taxonomy" id="144679"/>
    <lineage>
        <taxon>Eukaryota</taxon>
        <taxon>Fungi</taxon>
        <taxon>Fungi incertae sedis</taxon>
        <taxon>Mucoromycota</taxon>
        <taxon>Glomeromycotina</taxon>
        <taxon>Glomeromycetes</taxon>
        <taxon>Archaeosporales</taxon>
        <taxon>Ambisporaceae</taxon>
        <taxon>Ambispora</taxon>
    </lineage>
</organism>
<evidence type="ECO:0000313" key="5">
    <source>
        <dbReference type="Proteomes" id="UP000789508"/>
    </source>
</evidence>
<reference evidence="4" key="1">
    <citation type="submission" date="2021-06" db="EMBL/GenBank/DDBJ databases">
        <authorList>
            <person name="Kallberg Y."/>
            <person name="Tangrot J."/>
            <person name="Rosling A."/>
        </authorList>
    </citation>
    <scope>NUCLEOTIDE SEQUENCE</scope>
    <source>
        <strain evidence="4">FL130A</strain>
    </source>
</reference>